<name>A0A1G1ZKE2_9BACT</name>
<proteinExistence type="predicted"/>
<dbReference type="EMBL" id="MHJG01000002">
    <property type="protein sequence ID" value="OGY64596.1"/>
    <property type="molecule type" value="Genomic_DNA"/>
</dbReference>
<dbReference type="Proteomes" id="UP000177960">
    <property type="component" value="Unassembled WGS sequence"/>
</dbReference>
<gene>
    <name evidence="2" type="ORF">A3B92_00480</name>
</gene>
<comment type="caution">
    <text evidence="2">The sequence shown here is derived from an EMBL/GenBank/DDBJ whole genome shotgun (WGS) entry which is preliminary data.</text>
</comment>
<keyword evidence="1" id="KW-1133">Transmembrane helix</keyword>
<organism evidence="2 3">
    <name type="scientific">Candidatus Harrisonbacteria bacterium RIFCSPHIGHO2_02_FULL_42_16</name>
    <dbReference type="NCBI Taxonomy" id="1798404"/>
    <lineage>
        <taxon>Bacteria</taxon>
        <taxon>Candidatus Harrisoniibacteriota</taxon>
    </lineage>
</organism>
<dbReference type="STRING" id="1798404.A3B92_00480"/>
<keyword evidence="1" id="KW-0812">Transmembrane</keyword>
<protein>
    <submittedName>
        <fullName evidence="2">Uncharacterized protein</fullName>
    </submittedName>
</protein>
<feature type="transmembrane region" description="Helical" evidence="1">
    <location>
        <begin position="12"/>
        <end position="30"/>
    </location>
</feature>
<sequence length="326" mass="35549">MQNDNEKQKDYSIPISIFLSSLILASAWIYKAGLDSSQNALLFGDSGLAAEATELPIIWGDLGKRMIEAGAIDEKKFESLYEQRGGFSEEEKHLLAGINNGKLEITEENSGFILNLFWALGLSNQNKILEEGPMTTYDGRKVGSPADSASVAASAKEAALVKAGNFASTGGWTLADGDAMKHYSKHQFFVLNREQQVLVERVSKNIYRPCCGNSTYFPDCNHGMAMLGFLELMASQEVGEEEMYKSALALNKLWFPDTYAAIRQYLAIKGVDWNKASPKDLLGYEFSSADGYKKILSELKSFQPQNSGDCGVGAGLPVQKSAGCGV</sequence>
<evidence type="ECO:0000313" key="2">
    <source>
        <dbReference type="EMBL" id="OGY64596.1"/>
    </source>
</evidence>
<reference evidence="2 3" key="1">
    <citation type="journal article" date="2016" name="Nat. Commun.">
        <title>Thousands of microbial genomes shed light on interconnected biogeochemical processes in an aquifer system.</title>
        <authorList>
            <person name="Anantharaman K."/>
            <person name="Brown C.T."/>
            <person name="Hug L.A."/>
            <person name="Sharon I."/>
            <person name="Castelle C.J."/>
            <person name="Probst A.J."/>
            <person name="Thomas B.C."/>
            <person name="Singh A."/>
            <person name="Wilkins M.J."/>
            <person name="Karaoz U."/>
            <person name="Brodie E.L."/>
            <person name="Williams K.H."/>
            <person name="Hubbard S.S."/>
            <person name="Banfield J.F."/>
        </authorList>
    </citation>
    <scope>NUCLEOTIDE SEQUENCE [LARGE SCALE GENOMIC DNA]</scope>
</reference>
<keyword evidence="1" id="KW-0472">Membrane</keyword>
<dbReference type="AlphaFoldDB" id="A0A1G1ZKE2"/>
<evidence type="ECO:0000313" key="3">
    <source>
        <dbReference type="Proteomes" id="UP000177960"/>
    </source>
</evidence>
<evidence type="ECO:0000256" key="1">
    <source>
        <dbReference type="SAM" id="Phobius"/>
    </source>
</evidence>
<accession>A0A1G1ZKE2</accession>